<evidence type="ECO:0000259" key="3">
    <source>
        <dbReference type="SMART" id="SM00829"/>
    </source>
</evidence>
<proteinExistence type="predicted"/>
<protein>
    <submittedName>
        <fullName evidence="4">NADPH:quinone reductase-like Zn-dependent oxidoreductase</fullName>
    </submittedName>
</protein>
<dbReference type="Gene3D" id="3.90.180.10">
    <property type="entry name" value="Medium-chain alcohol dehydrogenases, catalytic domain"/>
    <property type="match status" value="1"/>
</dbReference>
<evidence type="ECO:0000313" key="5">
    <source>
        <dbReference type="Proteomes" id="UP000519004"/>
    </source>
</evidence>
<accession>A0A7W7XZI8</accession>
<dbReference type="GO" id="GO:0003960">
    <property type="term" value="F:quinone reductase (NADPH) activity"/>
    <property type="evidence" value="ECO:0007669"/>
    <property type="project" value="TreeGrafter"/>
</dbReference>
<dbReference type="AlphaFoldDB" id="A0A7W7XZI8"/>
<dbReference type="GO" id="GO:0008270">
    <property type="term" value="F:zinc ion binding"/>
    <property type="evidence" value="ECO:0007669"/>
    <property type="project" value="InterPro"/>
</dbReference>
<dbReference type="GO" id="GO:0070402">
    <property type="term" value="F:NADPH binding"/>
    <property type="evidence" value="ECO:0007669"/>
    <property type="project" value="TreeGrafter"/>
</dbReference>
<feature type="domain" description="Enoyl reductase (ER)" evidence="3">
    <location>
        <begin position="10"/>
        <end position="340"/>
    </location>
</feature>
<dbReference type="Gene3D" id="3.40.50.720">
    <property type="entry name" value="NAD(P)-binding Rossmann-like Domain"/>
    <property type="match status" value="1"/>
</dbReference>
<evidence type="ECO:0000313" key="4">
    <source>
        <dbReference type="EMBL" id="MBB5015321.1"/>
    </source>
</evidence>
<dbReference type="InterPro" id="IPR020843">
    <property type="entry name" value="ER"/>
</dbReference>
<dbReference type="SMART" id="SM00829">
    <property type="entry name" value="PKS_ER"/>
    <property type="match status" value="1"/>
</dbReference>
<keyword evidence="2" id="KW-0560">Oxidoreductase</keyword>
<dbReference type="PROSITE" id="PS01162">
    <property type="entry name" value="QOR_ZETA_CRYSTAL"/>
    <property type="match status" value="1"/>
</dbReference>
<keyword evidence="5" id="KW-1185">Reference proteome</keyword>
<name>A0A7W7XZI8_9GAMM</name>
<evidence type="ECO:0000256" key="2">
    <source>
        <dbReference type="ARBA" id="ARBA00023002"/>
    </source>
</evidence>
<dbReference type="InterPro" id="IPR002364">
    <property type="entry name" value="Quin_OxRdtase/zeta-crystal_CS"/>
</dbReference>
<dbReference type="PANTHER" id="PTHR48106:SF13">
    <property type="entry name" value="QUINONE OXIDOREDUCTASE-RELATED"/>
    <property type="match status" value="1"/>
</dbReference>
<dbReference type="SUPFAM" id="SSF50129">
    <property type="entry name" value="GroES-like"/>
    <property type="match status" value="1"/>
</dbReference>
<sequence>MRRIVIDRPGGYGALRLVEEPDPVPGPGEVLVAVEACGVNYADGIIRMGLYASAKRLHGYPITPGFEIAGRIAALGEGVDAFAVGDAVIGLTLFGGYASHRVLRADAVFPLPPGMAMAQGATLPTVFLTAWFLVHELVHPHRGDTWLVHSAAGGVGSALVQLGRLAGCRVVGVVGSPHKVAHCLAMGADAVIDKSSRDLWREAARLAPDGFQAVFDANGVSTLRQSWAHLAPAGKLAIYGFHSMLPKDGRLNWLRLARDWLRTPRFNPLEMTQSNRSVVAANLSFLQAQAPRLREGMQWLLARFTSGDLRPLPVETFPLAGAAEAQRRIESGQTIGKLALIP</sequence>
<dbReference type="Pfam" id="PF08240">
    <property type="entry name" value="ADH_N"/>
    <property type="match status" value="1"/>
</dbReference>
<keyword evidence="1" id="KW-0521">NADP</keyword>
<gene>
    <name evidence="4" type="ORF">HNQ58_001207</name>
</gene>
<dbReference type="RefSeq" id="WP_183947994.1">
    <property type="nucleotide sequence ID" value="NZ_JACHHX010000006.1"/>
</dbReference>
<organism evidence="4 5">
    <name type="scientific">Rehaibacterium terrae</name>
    <dbReference type="NCBI Taxonomy" id="1341696"/>
    <lineage>
        <taxon>Bacteria</taxon>
        <taxon>Pseudomonadati</taxon>
        <taxon>Pseudomonadota</taxon>
        <taxon>Gammaproteobacteria</taxon>
        <taxon>Lysobacterales</taxon>
        <taxon>Lysobacteraceae</taxon>
        <taxon>Rehaibacterium</taxon>
    </lineage>
</organism>
<dbReference type="InterPro" id="IPR036291">
    <property type="entry name" value="NAD(P)-bd_dom_sf"/>
</dbReference>
<dbReference type="EMBL" id="JACHHX010000006">
    <property type="protein sequence ID" value="MBB5015321.1"/>
    <property type="molecule type" value="Genomic_DNA"/>
</dbReference>
<dbReference type="SUPFAM" id="SSF51735">
    <property type="entry name" value="NAD(P)-binding Rossmann-fold domains"/>
    <property type="match status" value="1"/>
</dbReference>
<dbReference type="Pfam" id="PF00107">
    <property type="entry name" value="ADH_zinc_N"/>
    <property type="match status" value="1"/>
</dbReference>
<dbReference type="Proteomes" id="UP000519004">
    <property type="component" value="Unassembled WGS sequence"/>
</dbReference>
<comment type="caution">
    <text evidence="4">The sequence shown here is derived from an EMBL/GenBank/DDBJ whole genome shotgun (WGS) entry which is preliminary data.</text>
</comment>
<dbReference type="GO" id="GO:0005829">
    <property type="term" value="C:cytosol"/>
    <property type="evidence" value="ECO:0007669"/>
    <property type="project" value="TreeGrafter"/>
</dbReference>
<evidence type="ECO:0000256" key="1">
    <source>
        <dbReference type="ARBA" id="ARBA00022857"/>
    </source>
</evidence>
<dbReference type="GO" id="GO:0035925">
    <property type="term" value="F:mRNA 3'-UTR AU-rich region binding"/>
    <property type="evidence" value="ECO:0007669"/>
    <property type="project" value="TreeGrafter"/>
</dbReference>
<reference evidence="4 5" key="1">
    <citation type="submission" date="2020-08" db="EMBL/GenBank/DDBJ databases">
        <title>Genomic Encyclopedia of Type Strains, Phase IV (KMG-IV): sequencing the most valuable type-strain genomes for metagenomic binning, comparative biology and taxonomic classification.</title>
        <authorList>
            <person name="Goeker M."/>
        </authorList>
    </citation>
    <scope>NUCLEOTIDE SEQUENCE [LARGE SCALE GENOMIC DNA]</scope>
    <source>
        <strain evidence="4 5">DSM 25897</strain>
    </source>
</reference>
<dbReference type="InterPro" id="IPR013149">
    <property type="entry name" value="ADH-like_C"/>
</dbReference>
<dbReference type="InterPro" id="IPR011032">
    <property type="entry name" value="GroES-like_sf"/>
</dbReference>
<dbReference type="PANTHER" id="PTHR48106">
    <property type="entry name" value="QUINONE OXIDOREDUCTASE PIG3-RELATED"/>
    <property type="match status" value="1"/>
</dbReference>
<dbReference type="InterPro" id="IPR013154">
    <property type="entry name" value="ADH-like_N"/>
</dbReference>